<dbReference type="PANTHER" id="PTHR43806:SF11">
    <property type="entry name" value="CEREVISIN-RELATED"/>
    <property type="match status" value="1"/>
</dbReference>
<dbReference type="InterPro" id="IPR050131">
    <property type="entry name" value="Peptidase_S8_subtilisin-like"/>
</dbReference>
<keyword evidence="8" id="KW-0732">Signal</keyword>
<feature type="signal peptide" evidence="8">
    <location>
        <begin position="1"/>
        <end position="26"/>
    </location>
</feature>
<evidence type="ECO:0000256" key="4">
    <source>
        <dbReference type="ARBA" id="ARBA00022825"/>
    </source>
</evidence>
<feature type="active site" description="Charge relay system" evidence="5">
    <location>
        <position position="380"/>
    </location>
</feature>
<dbReference type="Gene3D" id="3.30.70.80">
    <property type="entry name" value="Peptidase S8 propeptide/proteinase inhibitor I9"/>
    <property type="match status" value="1"/>
</dbReference>
<reference evidence="11 12" key="1">
    <citation type="submission" date="2024-10" db="EMBL/GenBank/DDBJ databases">
        <title>The Natural Products Discovery Center: Release of the First 8490 Sequenced Strains for Exploring Actinobacteria Biosynthetic Diversity.</title>
        <authorList>
            <person name="Kalkreuter E."/>
            <person name="Kautsar S.A."/>
            <person name="Yang D."/>
            <person name="Bader C.D."/>
            <person name="Teijaro C.N."/>
            <person name="Fluegel L."/>
            <person name="Davis C.M."/>
            <person name="Simpson J.R."/>
            <person name="Lauterbach L."/>
            <person name="Steele A.D."/>
            <person name="Gui C."/>
            <person name="Meng S."/>
            <person name="Li G."/>
            <person name="Viehrig K."/>
            <person name="Ye F."/>
            <person name="Su P."/>
            <person name="Kiefer A.F."/>
            <person name="Nichols A."/>
            <person name="Cepeda A.J."/>
            <person name="Yan W."/>
            <person name="Fan B."/>
            <person name="Jiang Y."/>
            <person name="Adhikari A."/>
            <person name="Zheng C.-J."/>
            <person name="Schuster L."/>
            <person name="Cowan T.M."/>
            <person name="Smanski M.J."/>
            <person name="Chevrette M.G."/>
            <person name="De Carvalho L.P.S."/>
            <person name="Shen B."/>
        </authorList>
    </citation>
    <scope>NUCLEOTIDE SEQUENCE [LARGE SCALE GENOMIC DNA]</scope>
    <source>
        <strain evidence="11 12">NPDC021253</strain>
    </source>
</reference>
<dbReference type="Gene3D" id="2.80.10.50">
    <property type="match status" value="2"/>
</dbReference>
<dbReference type="CDD" id="cd04077">
    <property type="entry name" value="Peptidases_S8_PCSK9_ProteinaseK_like"/>
    <property type="match status" value="1"/>
</dbReference>
<dbReference type="InterPro" id="IPR010259">
    <property type="entry name" value="S8pro/Inhibitor_I9"/>
</dbReference>
<dbReference type="PANTHER" id="PTHR43806">
    <property type="entry name" value="PEPTIDASE S8"/>
    <property type="match status" value="1"/>
</dbReference>
<accession>A0ABW7SEE7</accession>
<dbReference type="InterPro" id="IPR023827">
    <property type="entry name" value="Peptidase_S8_Asp-AS"/>
</dbReference>
<feature type="active site" description="Charge relay system" evidence="5">
    <location>
        <position position="196"/>
    </location>
</feature>
<dbReference type="PROSITE" id="PS51892">
    <property type="entry name" value="SUBTILASE"/>
    <property type="match status" value="1"/>
</dbReference>
<feature type="region of interest" description="Disordered" evidence="7">
    <location>
        <begin position="35"/>
        <end position="78"/>
    </location>
</feature>
<dbReference type="Proteomes" id="UP001611075">
    <property type="component" value="Unassembled WGS sequence"/>
</dbReference>
<sequence>MRSRGVMRRSTVAGFALASVTSIVCATTGGAAMANPTTPNPQASPGAVSPDAAGGPVRPALTAPKRTKAGKGADKGADKGVVPGRYIVKLKNGKASPSVTRSTVKALAESNGGKVRKVFTGVLHGYSAQLTPAQARRLAADPDVAYVEPVRKYSASGTQANPPSWGLDRIDQVAPALNKSYTYPGSASGVTAYIIDSGINIDHQDFGGRASFGFNAVGDGNESDCLGHGTHVAGTVGGTTYGVAKDIDLVAVRVLDCEGYGTTEEVVAGIDWVTSNAQKPAVANMSLGGPASLALDEAVAASIASGISYTVAAGNETDDACSYSPARAAAAITVGATDRVDMMAGFSNYGSCLDTFAPGVGITSAWIGGTDTQETIDGTSMAAPHVAGAAALLLAQNPSWTPQQVRDAIVTNGISGAVLGPSGSIDRLLHVNAAPVSRSSVGLRARVNDSLVVAESAGSKPLIARSWQLGAWEKFDVVSAGSGLVALKAKVNGKYVVAESAGSKPLIARSTAIGAWEKFQLFNNTDGSISLKAQINGKYVVAESSGNKPLIARGTSIGAWEKFDFEAPNPIISMKAKVNGKYVVAESAGSKPLIARSTSVGAGEKYELVDLGYGAVAFRALVNNKYVIAQNGGAQPLLAKSAGVSTEASAGEVFFLWHYSDGTVFLVSNANEMIVTAESAGNKPLIARSTAIGPWEQFTIALA</sequence>
<dbReference type="Gene3D" id="3.40.50.200">
    <property type="entry name" value="Peptidase S8/S53 domain"/>
    <property type="match status" value="1"/>
</dbReference>
<keyword evidence="4 5" id="KW-0720">Serine protease</keyword>
<evidence type="ECO:0000256" key="2">
    <source>
        <dbReference type="ARBA" id="ARBA00022670"/>
    </source>
</evidence>
<evidence type="ECO:0000256" key="8">
    <source>
        <dbReference type="SAM" id="SignalP"/>
    </source>
</evidence>
<dbReference type="Pfam" id="PF05922">
    <property type="entry name" value="Inhibitor_I9"/>
    <property type="match status" value="1"/>
</dbReference>
<name>A0ABW7SEE7_9ACTN</name>
<dbReference type="InterPro" id="IPR022398">
    <property type="entry name" value="Peptidase_S8_His-AS"/>
</dbReference>
<evidence type="ECO:0000313" key="11">
    <source>
        <dbReference type="EMBL" id="MFI0792044.1"/>
    </source>
</evidence>
<dbReference type="InterPro" id="IPR015500">
    <property type="entry name" value="Peptidase_S8_subtilisin-rel"/>
</dbReference>
<evidence type="ECO:0000259" key="9">
    <source>
        <dbReference type="Pfam" id="PF00082"/>
    </source>
</evidence>
<feature type="active site" description="Charge relay system" evidence="5">
    <location>
        <position position="228"/>
    </location>
</feature>
<gene>
    <name evidence="11" type="ORF">ACH4OY_04980</name>
</gene>
<feature type="domain" description="Inhibitor I9" evidence="10">
    <location>
        <begin position="85"/>
        <end position="153"/>
    </location>
</feature>
<dbReference type="InterPro" id="IPR034193">
    <property type="entry name" value="PCSK9_ProteinaseK-like"/>
</dbReference>
<evidence type="ECO:0000256" key="6">
    <source>
        <dbReference type="RuleBase" id="RU003355"/>
    </source>
</evidence>
<dbReference type="InterPro" id="IPR008999">
    <property type="entry name" value="Actin-crosslinking"/>
</dbReference>
<dbReference type="SUPFAM" id="SSF54897">
    <property type="entry name" value="Protease propeptides/inhibitors"/>
    <property type="match status" value="1"/>
</dbReference>
<comment type="caution">
    <text evidence="11">The sequence shown here is derived from an EMBL/GenBank/DDBJ whole genome shotgun (WGS) entry which is preliminary data.</text>
</comment>
<keyword evidence="2 5" id="KW-0645">Protease</keyword>
<evidence type="ECO:0000256" key="1">
    <source>
        <dbReference type="ARBA" id="ARBA00011073"/>
    </source>
</evidence>
<dbReference type="InterPro" id="IPR036852">
    <property type="entry name" value="Peptidase_S8/S53_dom_sf"/>
</dbReference>
<dbReference type="InterPro" id="IPR023828">
    <property type="entry name" value="Peptidase_S8_Ser-AS"/>
</dbReference>
<dbReference type="Pfam" id="PF00082">
    <property type="entry name" value="Peptidase_S8"/>
    <property type="match status" value="1"/>
</dbReference>
<dbReference type="PROSITE" id="PS00137">
    <property type="entry name" value="SUBTILASE_HIS"/>
    <property type="match status" value="1"/>
</dbReference>
<feature type="domain" description="Peptidase S8/S53" evidence="9">
    <location>
        <begin position="189"/>
        <end position="412"/>
    </location>
</feature>
<comment type="similarity">
    <text evidence="1 5 6">Belongs to the peptidase S8 family.</text>
</comment>
<dbReference type="EMBL" id="JBIRPU010000002">
    <property type="protein sequence ID" value="MFI0792044.1"/>
    <property type="molecule type" value="Genomic_DNA"/>
</dbReference>
<dbReference type="SUPFAM" id="SSF50405">
    <property type="entry name" value="Actin-crosslinking proteins"/>
    <property type="match status" value="2"/>
</dbReference>
<protein>
    <submittedName>
        <fullName evidence="11">S8 family serine peptidase</fullName>
    </submittedName>
</protein>
<evidence type="ECO:0000256" key="3">
    <source>
        <dbReference type="ARBA" id="ARBA00022801"/>
    </source>
</evidence>
<dbReference type="PROSITE" id="PS00138">
    <property type="entry name" value="SUBTILASE_SER"/>
    <property type="match status" value="1"/>
</dbReference>
<evidence type="ECO:0000259" key="10">
    <source>
        <dbReference type="Pfam" id="PF05922"/>
    </source>
</evidence>
<proteinExistence type="inferred from homology"/>
<dbReference type="InterPro" id="IPR000209">
    <property type="entry name" value="Peptidase_S8/S53_dom"/>
</dbReference>
<evidence type="ECO:0000313" key="12">
    <source>
        <dbReference type="Proteomes" id="UP001611075"/>
    </source>
</evidence>
<organism evidence="11 12">
    <name type="scientific">Micromonospora rubida</name>
    <dbReference type="NCBI Taxonomy" id="2697657"/>
    <lineage>
        <taxon>Bacteria</taxon>
        <taxon>Bacillati</taxon>
        <taxon>Actinomycetota</taxon>
        <taxon>Actinomycetes</taxon>
        <taxon>Micromonosporales</taxon>
        <taxon>Micromonosporaceae</taxon>
        <taxon>Micromonospora</taxon>
    </lineage>
</organism>
<keyword evidence="12" id="KW-1185">Reference proteome</keyword>
<dbReference type="CDD" id="cd00257">
    <property type="entry name" value="beta-trefoil_FSCN-like"/>
    <property type="match status" value="1"/>
</dbReference>
<dbReference type="SUPFAM" id="SSF52743">
    <property type="entry name" value="Subtilisin-like"/>
    <property type="match status" value="1"/>
</dbReference>
<feature type="chain" id="PRO_5046834785" evidence="8">
    <location>
        <begin position="27"/>
        <end position="703"/>
    </location>
</feature>
<dbReference type="PROSITE" id="PS00136">
    <property type="entry name" value="SUBTILASE_ASP"/>
    <property type="match status" value="1"/>
</dbReference>
<dbReference type="PRINTS" id="PR00723">
    <property type="entry name" value="SUBTILISIN"/>
</dbReference>
<dbReference type="CDD" id="cd23342">
    <property type="entry name" value="beta-trefoil_FSCN_ZgPorA-like"/>
    <property type="match status" value="1"/>
</dbReference>
<evidence type="ECO:0000256" key="5">
    <source>
        <dbReference type="PROSITE-ProRule" id="PRU01240"/>
    </source>
</evidence>
<dbReference type="RefSeq" id="WP_396676682.1">
    <property type="nucleotide sequence ID" value="NZ_JBIRPU010000002.1"/>
</dbReference>
<evidence type="ECO:0000256" key="7">
    <source>
        <dbReference type="SAM" id="MobiDB-lite"/>
    </source>
</evidence>
<keyword evidence="3 5" id="KW-0378">Hydrolase</keyword>
<dbReference type="InterPro" id="IPR037045">
    <property type="entry name" value="S8pro/Inhibitor_I9_sf"/>
</dbReference>